<dbReference type="AlphaFoldDB" id="A0A939LWS0"/>
<keyword evidence="1" id="KW-0472">Membrane</keyword>
<proteinExistence type="predicted"/>
<feature type="transmembrane region" description="Helical" evidence="1">
    <location>
        <begin position="66"/>
        <end position="88"/>
    </location>
</feature>
<keyword evidence="3" id="KW-1185">Reference proteome</keyword>
<gene>
    <name evidence="2" type="ORF">J4H91_04550</name>
</gene>
<accession>A0A939LWS0</accession>
<comment type="caution">
    <text evidence="2">The sequence shown here is derived from an EMBL/GenBank/DDBJ whole genome shotgun (WGS) entry which is preliminary data.</text>
</comment>
<dbReference type="EMBL" id="JAGDYL010000006">
    <property type="protein sequence ID" value="MBO1804588.1"/>
    <property type="molecule type" value="Genomic_DNA"/>
</dbReference>
<sequence length="356" mass="37737">MQHLRQQGQSQRPKRRRFDTHDVVTGVLSMAVLCWAAWEILGIGNAFGYEGLSVDDAKAKMSEDSIAIIFDPVGFLIALGLVIASFIIHKVGGTGLTLGGLIATAALFVLSFFRVSMLVPMLFGAIGGMTSTVYSSDDLRVPTADNSIVDPGQLIMYQGGEGVRIATAFANTSDEHWESATLALEYSDASGVVCGVYEHVERFLGPGQRVEVSTEFLAAATRYADPSCVPVAASAELTSIDVDSRAEIPEADYVQQHSAAPELASLYVSEEPGIVSSVVTVSVAGAVSPEAVDSLQGTDGRARLPMAFELVDHEGQRLAWCFAPEDVQPDGGFITGKYHSPVEPGSYASVAIVPSC</sequence>
<feature type="transmembrane region" description="Helical" evidence="1">
    <location>
        <begin position="100"/>
        <end position="123"/>
    </location>
</feature>
<evidence type="ECO:0000256" key="1">
    <source>
        <dbReference type="SAM" id="Phobius"/>
    </source>
</evidence>
<keyword evidence="1" id="KW-1133">Transmembrane helix</keyword>
<evidence type="ECO:0000313" key="2">
    <source>
        <dbReference type="EMBL" id="MBO1804588.1"/>
    </source>
</evidence>
<name>A0A939LWS0_9MICO</name>
<protein>
    <submittedName>
        <fullName evidence="2">Uncharacterized protein</fullName>
    </submittedName>
</protein>
<organism evidence="2 3">
    <name type="scientific">Leucobacter ruminantium</name>
    <dbReference type="NCBI Taxonomy" id="1289170"/>
    <lineage>
        <taxon>Bacteria</taxon>
        <taxon>Bacillati</taxon>
        <taxon>Actinomycetota</taxon>
        <taxon>Actinomycetes</taxon>
        <taxon>Micrococcales</taxon>
        <taxon>Microbacteriaceae</taxon>
        <taxon>Leucobacter</taxon>
    </lineage>
</organism>
<evidence type="ECO:0000313" key="3">
    <source>
        <dbReference type="Proteomes" id="UP000664398"/>
    </source>
</evidence>
<keyword evidence="1" id="KW-0812">Transmembrane</keyword>
<dbReference type="Proteomes" id="UP000664398">
    <property type="component" value="Unassembled WGS sequence"/>
</dbReference>
<feature type="transmembrane region" description="Helical" evidence="1">
    <location>
        <begin position="21"/>
        <end position="46"/>
    </location>
</feature>
<dbReference type="RefSeq" id="WP_208045084.1">
    <property type="nucleotide sequence ID" value="NZ_JAGDYL010000006.1"/>
</dbReference>
<reference evidence="2" key="1">
    <citation type="submission" date="2021-03" db="EMBL/GenBank/DDBJ databases">
        <title>Leucobacter chromiisoli sp. nov., isolated from chromium-containing soil of chemical plant.</title>
        <authorList>
            <person name="Xu Z."/>
        </authorList>
    </citation>
    <scope>NUCLEOTIDE SEQUENCE</scope>
    <source>
        <strain evidence="2">A2</strain>
    </source>
</reference>